<evidence type="ECO:0000259" key="1">
    <source>
        <dbReference type="Pfam" id="PF00561"/>
    </source>
</evidence>
<feature type="domain" description="AB hydrolase-1" evidence="1">
    <location>
        <begin position="52"/>
        <end position="156"/>
    </location>
</feature>
<organism evidence="2 3">
    <name type="scientific">Persicimonas caeni</name>
    <dbReference type="NCBI Taxonomy" id="2292766"/>
    <lineage>
        <taxon>Bacteria</taxon>
        <taxon>Deltaproteobacteria</taxon>
        <taxon>Bradymonadales</taxon>
        <taxon>Bradymonadaceae</taxon>
        <taxon>Persicimonas</taxon>
    </lineage>
</organism>
<dbReference type="PRINTS" id="PR00111">
    <property type="entry name" value="ABHYDROLASE"/>
</dbReference>
<sequence>MASTFKSPKAKDRIIDWFDRFRGRLSAPTETCRLDTPFGETHVLVGGPEDAPALVLLHGQMATSAHVLVEMAPLLERFRVYAVDIVGQSPMGHDELLSVKNNDYGAWLRDVLDGLRLDKPHVVGVSFGGFVALRLAALAPERIERLALIVPAGVVKSHWSGWFKIGIPMAMYLLAPTQKRLEAFLAHMMTTRDEEWEAYMGEVFQAVNLGRVKIPRLAKVGEFDELRAPTIVLAADKDLSFPGEQVISRVEKLIPSLEATELMADCRHCPPTTDEFRGWLTERISGFFTA</sequence>
<dbReference type="OrthoDB" id="5495375at2"/>
<accession>A0A5B8YDP2</accession>
<gene>
    <name evidence="2" type="ORF">FIV42_22605</name>
</gene>
<dbReference type="SUPFAM" id="SSF53474">
    <property type="entry name" value="alpha/beta-Hydrolases"/>
    <property type="match status" value="1"/>
</dbReference>
<dbReference type="Gene3D" id="3.40.50.1820">
    <property type="entry name" value="alpha/beta hydrolase"/>
    <property type="match status" value="1"/>
</dbReference>
<protein>
    <submittedName>
        <fullName evidence="2">Alpha/beta hydrolase</fullName>
    </submittedName>
</protein>
<evidence type="ECO:0000313" key="3">
    <source>
        <dbReference type="Proteomes" id="UP000315995"/>
    </source>
</evidence>
<keyword evidence="2" id="KW-0378">Hydrolase</keyword>
<dbReference type="InterPro" id="IPR000073">
    <property type="entry name" value="AB_hydrolase_1"/>
</dbReference>
<proteinExistence type="predicted"/>
<dbReference type="Proteomes" id="UP000315995">
    <property type="component" value="Chromosome"/>
</dbReference>
<accession>A0A4Y6PYM8</accession>
<name>A0A4Y6PYM8_PERCE</name>
<reference evidence="2 3" key="1">
    <citation type="submission" date="2019-06" db="EMBL/GenBank/DDBJ databases">
        <title>Persicimonas caeni gen. nov., sp. nov., a predatory bacterium isolated from solar saltern.</title>
        <authorList>
            <person name="Wang S."/>
        </authorList>
    </citation>
    <scope>NUCLEOTIDE SEQUENCE [LARGE SCALE GENOMIC DNA]</scope>
    <source>
        <strain evidence="2 3">YN101</strain>
    </source>
</reference>
<dbReference type="GO" id="GO:0016787">
    <property type="term" value="F:hydrolase activity"/>
    <property type="evidence" value="ECO:0007669"/>
    <property type="project" value="UniProtKB-KW"/>
</dbReference>
<evidence type="ECO:0000313" key="2">
    <source>
        <dbReference type="EMBL" id="QDG53432.1"/>
    </source>
</evidence>
<keyword evidence="3" id="KW-1185">Reference proteome</keyword>
<dbReference type="InterPro" id="IPR029058">
    <property type="entry name" value="AB_hydrolase_fold"/>
</dbReference>
<dbReference type="PANTHER" id="PTHR43689:SF8">
    <property type="entry name" value="ALPHA_BETA-HYDROLASES SUPERFAMILY PROTEIN"/>
    <property type="match status" value="1"/>
</dbReference>
<dbReference type="Pfam" id="PF00561">
    <property type="entry name" value="Abhydrolase_1"/>
    <property type="match status" value="1"/>
</dbReference>
<dbReference type="PANTHER" id="PTHR43689">
    <property type="entry name" value="HYDROLASE"/>
    <property type="match status" value="1"/>
</dbReference>
<dbReference type="EMBL" id="CP041186">
    <property type="protein sequence ID" value="QDG53432.1"/>
    <property type="molecule type" value="Genomic_DNA"/>
</dbReference>
<dbReference type="AlphaFoldDB" id="A0A4Y6PYM8"/>
<dbReference type="RefSeq" id="WP_141199888.1">
    <property type="nucleotide sequence ID" value="NZ_CP041186.1"/>
</dbReference>